<dbReference type="EMBL" id="JAPESX010002781">
    <property type="protein sequence ID" value="KAJ8106605.1"/>
    <property type="molecule type" value="Genomic_DNA"/>
</dbReference>
<gene>
    <name evidence="1" type="ORF">ONZ43_g7010</name>
</gene>
<dbReference type="Proteomes" id="UP001153334">
    <property type="component" value="Unassembled WGS sequence"/>
</dbReference>
<evidence type="ECO:0000313" key="2">
    <source>
        <dbReference type="Proteomes" id="UP001153334"/>
    </source>
</evidence>
<sequence>MIFILLLASIATGIASEIPPNGARSLRLPIRPGAASTVEARGGPGYGQNPLKVNATQKKYLSPYTVEKIQVAVGSPPQLVYPAIDLFSNDLWLNPDCDTSLSPDACCANGEYDSGASTTSGGLDCSHTWEFTTPFGGASGCSVIDDVHFAGADLGYIPIGVANESWAQTAGRLGLGFGCEGKGDVSVLDQLKSQGLIASRQFSIALGGANPSGGPRSEASDVGLGELLFSGVNTRKYAGELRKLHTHPAAEGDSRQYVQLSALGVFDPSNCILSDVRQPSRHAFFDFTTVISYLPWVYMDTLSGFFPDVTYNYTEGVYQVPCYHRFQDASIDFYFDTLIIRVPFRDFILLVDDICYLGAVQSVEEDEVILGQTFLRGAYTVFDLDDDAIYMAQYENCGDQLYFNTLHNTLNIYNNIFEGINKNLYALIEDLE</sequence>
<keyword evidence="2" id="KW-1185">Reference proteome</keyword>
<organism evidence="1 2">
    <name type="scientific">Nemania bipapillata</name>
    <dbReference type="NCBI Taxonomy" id="110536"/>
    <lineage>
        <taxon>Eukaryota</taxon>
        <taxon>Fungi</taxon>
        <taxon>Dikarya</taxon>
        <taxon>Ascomycota</taxon>
        <taxon>Pezizomycotina</taxon>
        <taxon>Sordariomycetes</taxon>
        <taxon>Xylariomycetidae</taxon>
        <taxon>Xylariales</taxon>
        <taxon>Xylariaceae</taxon>
        <taxon>Nemania</taxon>
    </lineage>
</organism>
<accession>A0ACC2HUP1</accession>
<protein>
    <submittedName>
        <fullName evidence="1">Uncharacterized protein</fullName>
    </submittedName>
</protein>
<name>A0ACC2HUP1_9PEZI</name>
<reference evidence="1" key="1">
    <citation type="submission" date="2022-11" db="EMBL/GenBank/DDBJ databases">
        <title>Genome Sequence of Nemania bipapillata.</title>
        <authorList>
            <person name="Buettner E."/>
        </authorList>
    </citation>
    <scope>NUCLEOTIDE SEQUENCE</scope>
    <source>
        <strain evidence="1">CP14</strain>
    </source>
</reference>
<evidence type="ECO:0000313" key="1">
    <source>
        <dbReference type="EMBL" id="KAJ8106605.1"/>
    </source>
</evidence>
<comment type="caution">
    <text evidence="1">The sequence shown here is derived from an EMBL/GenBank/DDBJ whole genome shotgun (WGS) entry which is preliminary data.</text>
</comment>
<proteinExistence type="predicted"/>